<proteinExistence type="predicted"/>
<dbReference type="RefSeq" id="WP_249320552.1">
    <property type="nucleotide sequence ID" value="NZ_JACRSN010000027.1"/>
</dbReference>
<evidence type="ECO:0000313" key="2">
    <source>
        <dbReference type="Proteomes" id="UP000651482"/>
    </source>
</evidence>
<dbReference type="Pfam" id="PF21983">
    <property type="entry name" value="NikA-like"/>
    <property type="match status" value="1"/>
</dbReference>
<dbReference type="EMBL" id="JACRSN010000027">
    <property type="protein sequence ID" value="MBC8534910.1"/>
    <property type="molecule type" value="Genomic_DNA"/>
</dbReference>
<dbReference type="AlphaFoldDB" id="A0A926D9K3"/>
<sequence>MKRTIKKQFWFSRDEAQDLQKKAKKTCLSEAALVRLLLRGYEPKEKPDDRFYDAMREFSAIGNNIHQISVKANALGFIDTQKLNSELERLHKFQADMERQFLRPGESNLKWQ</sequence>
<keyword evidence="2" id="KW-1185">Reference proteome</keyword>
<dbReference type="InterPro" id="IPR053842">
    <property type="entry name" value="NikA-like"/>
</dbReference>
<name>A0A926D9K3_9FIRM</name>
<gene>
    <name evidence="1" type="primary">mobC</name>
    <name evidence="1" type="ORF">IAG03_13180</name>
</gene>
<organism evidence="1 2">
    <name type="scientific">Yeguia hominis</name>
    <dbReference type="NCBI Taxonomy" id="2763662"/>
    <lineage>
        <taxon>Bacteria</taxon>
        <taxon>Bacillati</taxon>
        <taxon>Bacillota</taxon>
        <taxon>Clostridia</taxon>
        <taxon>Eubacteriales</taxon>
        <taxon>Yeguiaceae</taxon>
        <taxon>Yeguia</taxon>
    </lineage>
</organism>
<comment type="caution">
    <text evidence="1">The sequence shown here is derived from an EMBL/GenBank/DDBJ whole genome shotgun (WGS) entry which is preliminary data.</text>
</comment>
<reference evidence="1" key="1">
    <citation type="submission" date="2020-08" db="EMBL/GenBank/DDBJ databases">
        <title>Genome public.</title>
        <authorList>
            <person name="Liu C."/>
            <person name="Sun Q."/>
        </authorList>
    </citation>
    <scope>NUCLEOTIDE SEQUENCE</scope>
    <source>
        <strain evidence="1">NSJ-40</strain>
    </source>
</reference>
<evidence type="ECO:0000313" key="1">
    <source>
        <dbReference type="EMBL" id="MBC8534910.1"/>
    </source>
</evidence>
<protein>
    <submittedName>
        <fullName evidence="1">Plasmid mobilization relaxosome protein MobC</fullName>
    </submittedName>
</protein>
<dbReference type="Proteomes" id="UP000651482">
    <property type="component" value="Unassembled WGS sequence"/>
</dbReference>
<accession>A0A926D9K3</accession>